<feature type="region of interest" description="Disordered" evidence="1">
    <location>
        <begin position="1"/>
        <end position="63"/>
    </location>
</feature>
<keyword evidence="2" id="KW-1133">Transmembrane helix</keyword>
<dbReference type="Proteomes" id="UP000032180">
    <property type="component" value="Chromosome 5"/>
</dbReference>
<organism evidence="3 4">
    <name type="scientific">Leersia perrieri</name>
    <dbReference type="NCBI Taxonomy" id="77586"/>
    <lineage>
        <taxon>Eukaryota</taxon>
        <taxon>Viridiplantae</taxon>
        <taxon>Streptophyta</taxon>
        <taxon>Embryophyta</taxon>
        <taxon>Tracheophyta</taxon>
        <taxon>Spermatophyta</taxon>
        <taxon>Magnoliopsida</taxon>
        <taxon>Liliopsida</taxon>
        <taxon>Poales</taxon>
        <taxon>Poaceae</taxon>
        <taxon>BOP clade</taxon>
        <taxon>Oryzoideae</taxon>
        <taxon>Oryzeae</taxon>
        <taxon>Oryzinae</taxon>
        <taxon>Leersia</taxon>
    </lineage>
</organism>
<feature type="transmembrane region" description="Helical" evidence="2">
    <location>
        <begin position="79"/>
        <end position="96"/>
    </location>
</feature>
<accession>A0A0D9WI40</accession>
<feature type="transmembrane region" description="Helical" evidence="2">
    <location>
        <begin position="208"/>
        <end position="225"/>
    </location>
</feature>
<evidence type="ECO:0000313" key="3">
    <source>
        <dbReference type="EnsemblPlants" id="LPERR05G17160.1"/>
    </source>
</evidence>
<dbReference type="AlphaFoldDB" id="A0A0D9WI40"/>
<name>A0A0D9WI40_9ORYZ</name>
<keyword evidence="2" id="KW-0812">Transmembrane</keyword>
<feature type="transmembrane region" description="Helical" evidence="2">
    <location>
        <begin position="274"/>
        <end position="294"/>
    </location>
</feature>
<reference evidence="3" key="3">
    <citation type="submission" date="2015-04" db="UniProtKB">
        <authorList>
            <consortium name="EnsemblPlants"/>
        </authorList>
    </citation>
    <scope>IDENTIFICATION</scope>
</reference>
<dbReference type="Gramene" id="LPERR05G17160.1">
    <property type="protein sequence ID" value="LPERR05G17160.1"/>
    <property type="gene ID" value="LPERR05G17160"/>
</dbReference>
<reference evidence="3 4" key="1">
    <citation type="submission" date="2012-08" db="EMBL/GenBank/DDBJ databases">
        <title>Oryza genome evolution.</title>
        <authorList>
            <person name="Wing R.A."/>
        </authorList>
    </citation>
    <scope>NUCLEOTIDE SEQUENCE</scope>
</reference>
<feature type="transmembrane region" description="Helical" evidence="2">
    <location>
        <begin position="300"/>
        <end position="320"/>
    </location>
</feature>
<evidence type="ECO:0000313" key="4">
    <source>
        <dbReference type="Proteomes" id="UP000032180"/>
    </source>
</evidence>
<reference evidence="4" key="2">
    <citation type="submission" date="2013-12" db="EMBL/GenBank/DDBJ databases">
        <authorList>
            <person name="Yu Y."/>
            <person name="Lee S."/>
            <person name="de Baynast K."/>
            <person name="Wissotski M."/>
            <person name="Liu L."/>
            <person name="Talag J."/>
            <person name="Goicoechea J."/>
            <person name="Angelova A."/>
            <person name="Jetty R."/>
            <person name="Kudrna D."/>
            <person name="Golser W."/>
            <person name="Rivera L."/>
            <person name="Zhang J."/>
            <person name="Wing R."/>
        </authorList>
    </citation>
    <scope>NUCLEOTIDE SEQUENCE</scope>
</reference>
<sequence>MSSSRQRNMPPPPTGGPDALRHRTAQPREAATTSTSSEIHEADDDGHINPPPEAAEERPSSPSAAEKRLERFMEYSKRALLYEFPLATSLLQHWTASFAGSAWAKAGIALLCAALFADLMGSIYLALVTMLDADVTDSTCRWHGVRIYASAVLLMSMPFWLLMSLNVLYAFLAVALAPLLYLVFLLFANEHRRLRLRRRSKLKHQFDASAAVNTIATGAGLMGAFNGYSTRFSPDHAVTDSESLLFLTIVGGQFVMLVTAARPIFRRESSPARFAGFLGLLVGSLPVLLSLSAFAGAVDFLGGIALLAFSIDFLELVFFFRATFYAEQPDTPLLPYSDPRRAAPATGSRGEMENGGLQLQLLWLCVMYVCFTALYQEKAPVKAKLEWLERGRVLVYFWAFCCCSLDGGKGKLPPLDELRRQQHHWSLGLARSLVMGVAALDGLWRPVFTGTFLIPIWGSQSAT</sequence>
<keyword evidence="4" id="KW-1185">Reference proteome</keyword>
<evidence type="ECO:0000256" key="1">
    <source>
        <dbReference type="SAM" id="MobiDB-lite"/>
    </source>
</evidence>
<evidence type="ECO:0000256" key="2">
    <source>
        <dbReference type="SAM" id="Phobius"/>
    </source>
</evidence>
<keyword evidence="2" id="KW-0472">Membrane</keyword>
<protein>
    <submittedName>
        <fullName evidence="3">Uncharacterized protein</fullName>
    </submittedName>
</protein>
<dbReference type="EnsemblPlants" id="LPERR05G17160.1">
    <property type="protein sequence ID" value="LPERR05G17160.1"/>
    <property type="gene ID" value="LPERR05G17160"/>
</dbReference>
<proteinExistence type="predicted"/>
<feature type="transmembrane region" description="Helical" evidence="2">
    <location>
        <begin position="245"/>
        <end position="265"/>
    </location>
</feature>
<dbReference type="HOGENOM" id="CLU_580593_0_0_1"/>
<feature type="transmembrane region" description="Helical" evidence="2">
    <location>
        <begin position="167"/>
        <end position="187"/>
    </location>
</feature>
<feature type="transmembrane region" description="Helical" evidence="2">
    <location>
        <begin position="143"/>
        <end position="161"/>
    </location>
</feature>
<feature type="transmembrane region" description="Helical" evidence="2">
    <location>
        <begin position="108"/>
        <end position="131"/>
    </location>
</feature>